<evidence type="ECO:0000256" key="4">
    <source>
        <dbReference type="ARBA" id="ARBA00022989"/>
    </source>
</evidence>
<dbReference type="SUPFAM" id="SSF53649">
    <property type="entry name" value="Alkaline phosphatase-like"/>
    <property type="match status" value="1"/>
</dbReference>
<dbReference type="AlphaFoldDB" id="A0A5C8LVZ1"/>
<dbReference type="EMBL" id="VRLR01000006">
    <property type="protein sequence ID" value="TXK80514.1"/>
    <property type="molecule type" value="Genomic_DNA"/>
</dbReference>
<protein>
    <submittedName>
        <fullName evidence="8">Sulfatase-like hydrolase/transferase</fullName>
    </submittedName>
</protein>
<dbReference type="PANTHER" id="PTHR47371">
    <property type="entry name" value="LIPOTEICHOIC ACID SYNTHASE"/>
    <property type="match status" value="1"/>
</dbReference>
<evidence type="ECO:0000256" key="6">
    <source>
        <dbReference type="SAM" id="Phobius"/>
    </source>
</evidence>
<dbReference type="InterPro" id="IPR050448">
    <property type="entry name" value="OpgB/LTA_synthase_biosynth"/>
</dbReference>
<dbReference type="OrthoDB" id="9760224at2"/>
<keyword evidence="3 6" id="KW-0812">Transmembrane</keyword>
<dbReference type="InterPro" id="IPR017850">
    <property type="entry name" value="Alkaline_phosphatase_core_sf"/>
</dbReference>
<keyword evidence="8" id="KW-0378">Hydrolase</keyword>
<gene>
    <name evidence="8" type="ORF">FU839_11175</name>
</gene>
<evidence type="ECO:0000256" key="1">
    <source>
        <dbReference type="ARBA" id="ARBA00004651"/>
    </source>
</evidence>
<dbReference type="GO" id="GO:0016740">
    <property type="term" value="F:transferase activity"/>
    <property type="evidence" value="ECO:0007669"/>
    <property type="project" value="UniProtKB-KW"/>
</dbReference>
<dbReference type="InterPro" id="IPR000917">
    <property type="entry name" value="Sulfatase_N"/>
</dbReference>
<keyword evidence="5 6" id="KW-0472">Membrane</keyword>
<keyword evidence="2" id="KW-1003">Cell membrane</keyword>
<feature type="transmembrane region" description="Helical" evidence="6">
    <location>
        <begin position="7"/>
        <end position="27"/>
    </location>
</feature>
<dbReference type="Proteomes" id="UP000321814">
    <property type="component" value="Unassembled WGS sequence"/>
</dbReference>
<dbReference type="RefSeq" id="WP_147904419.1">
    <property type="nucleotide sequence ID" value="NZ_BAAAGC010000010.1"/>
</dbReference>
<accession>A0A5C8LVZ1</accession>
<keyword evidence="4 6" id="KW-1133">Transmembrane helix</keyword>
<evidence type="ECO:0000256" key="2">
    <source>
        <dbReference type="ARBA" id="ARBA00022475"/>
    </source>
</evidence>
<keyword evidence="8" id="KW-0808">Transferase</keyword>
<feature type="transmembrane region" description="Helical" evidence="6">
    <location>
        <begin position="83"/>
        <end position="102"/>
    </location>
</feature>
<evidence type="ECO:0000259" key="7">
    <source>
        <dbReference type="Pfam" id="PF00884"/>
    </source>
</evidence>
<sequence length="451" mass="50997">MKVILEFFVIYIPIALIFLSVAMVRLFGVQDIGNVIATFHLGGVFSFSHLFLPTFIKLVVICPAIITFFIMLNRRINVTILKVVAYFVFILFIVFVSVKIFIGNFETGLSGRWSNFFEENYSKPSNGDVILGSNNKNIIWIYTESTEKEYKNVEILKRLESATLFMEDFFIEPLVNGYTMGSVVSTRCAAPLFTGAISQNFNILTPFKNALCFDDFLKNNGYHSEFIVGHDATFSSVGNFFSHHGDAVIYDYSVIKNINGKLSKKQQNDEDVLDFSLARILELHKNPQKKFSVTIMTYDNHAPRGFPSERCIEQYGIQITDVIRCNSDSLADFITKIKEYGVLENTVLMIMGDHLFMGGFPSLSVKRHVFSKIYTPSGAKLKSKNLTPFDLPLTVFDSMGFEINVNTFGLGSSGYRSHVAERSQTWVRDISLGFNGPPPPYYIDLHVGESY</sequence>
<dbReference type="Gene3D" id="3.40.720.10">
    <property type="entry name" value="Alkaline Phosphatase, subunit A"/>
    <property type="match status" value="1"/>
</dbReference>
<evidence type="ECO:0000313" key="9">
    <source>
        <dbReference type="Proteomes" id="UP000321814"/>
    </source>
</evidence>
<proteinExistence type="predicted"/>
<name>A0A5C8LVZ1_9GAMM</name>
<reference evidence="8 9" key="1">
    <citation type="submission" date="2019-08" db="EMBL/GenBank/DDBJ databases">
        <title>Draft genome analysis of Rheinheimera tangshanensis isolated from the roots of fresh rice plants (Oryza sativa).</title>
        <authorList>
            <person name="Yu Q."/>
            <person name="Qi Y."/>
            <person name="Zhang H."/>
            <person name="Pu J."/>
        </authorList>
    </citation>
    <scope>NUCLEOTIDE SEQUENCE [LARGE SCALE GENOMIC DNA]</scope>
    <source>
        <strain evidence="8 9">JA3-B52</strain>
    </source>
</reference>
<dbReference type="Pfam" id="PF00884">
    <property type="entry name" value="Sulfatase"/>
    <property type="match status" value="1"/>
</dbReference>
<dbReference type="PANTHER" id="PTHR47371:SF3">
    <property type="entry name" value="PHOSPHOGLYCEROL TRANSFERASE I"/>
    <property type="match status" value="1"/>
</dbReference>
<comment type="subcellular location">
    <subcellularLocation>
        <location evidence="1">Cell membrane</location>
        <topology evidence="1">Multi-pass membrane protein</topology>
    </subcellularLocation>
</comment>
<feature type="domain" description="Sulfatase N-terminal" evidence="7">
    <location>
        <begin position="136"/>
        <end position="357"/>
    </location>
</feature>
<evidence type="ECO:0000313" key="8">
    <source>
        <dbReference type="EMBL" id="TXK80514.1"/>
    </source>
</evidence>
<evidence type="ECO:0000256" key="3">
    <source>
        <dbReference type="ARBA" id="ARBA00022692"/>
    </source>
</evidence>
<comment type="caution">
    <text evidence="8">The sequence shown here is derived from an EMBL/GenBank/DDBJ whole genome shotgun (WGS) entry which is preliminary data.</text>
</comment>
<feature type="transmembrane region" description="Helical" evidence="6">
    <location>
        <begin position="47"/>
        <end position="71"/>
    </location>
</feature>
<organism evidence="8 9">
    <name type="scientific">Rheinheimera tangshanensis</name>
    <dbReference type="NCBI Taxonomy" id="400153"/>
    <lineage>
        <taxon>Bacteria</taxon>
        <taxon>Pseudomonadati</taxon>
        <taxon>Pseudomonadota</taxon>
        <taxon>Gammaproteobacteria</taxon>
        <taxon>Chromatiales</taxon>
        <taxon>Chromatiaceae</taxon>
        <taxon>Rheinheimera</taxon>
    </lineage>
</organism>
<evidence type="ECO:0000256" key="5">
    <source>
        <dbReference type="ARBA" id="ARBA00023136"/>
    </source>
</evidence>
<dbReference type="GO" id="GO:0005886">
    <property type="term" value="C:plasma membrane"/>
    <property type="evidence" value="ECO:0007669"/>
    <property type="project" value="UniProtKB-SubCell"/>
</dbReference>
<keyword evidence="9" id="KW-1185">Reference proteome</keyword>
<dbReference type="GO" id="GO:0016787">
    <property type="term" value="F:hydrolase activity"/>
    <property type="evidence" value="ECO:0007669"/>
    <property type="project" value="UniProtKB-KW"/>
</dbReference>